<reference evidence="1 2" key="1">
    <citation type="journal article" date="2020" name="BMC Genomics">
        <title>Intraspecific diversification of the crop wild relative Brassica cretica Lam. using demographic model selection.</title>
        <authorList>
            <person name="Kioukis A."/>
            <person name="Michalopoulou V.A."/>
            <person name="Briers L."/>
            <person name="Pirintsos S."/>
            <person name="Studholme D.J."/>
            <person name="Pavlidis P."/>
            <person name="Sarris P.F."/>
        </authorList>
    </citation>
    <scope>NUCLEOTIDE SEQUENCE [LARGE SCALE GENOMIC DNA]</scope>
    <source>
        <strain evidence="2">cv. PFS-1207/04</strain>
    </source>
</reference>
<dbReference type="Proteomes" id="UP000266723">
    <property type="component" value="Unassembled WGS sequence"/>
</dbReference>
<evidence type="ECO:0008006" key="3">
    <source>
        <dbReference type="Google" id="ProtNLM"/>
    </source>
</evidence>
<gene>
    <name evidence="1" type="ORF">DY000_02041771</name>
</gene>
<keyword evidence="2" id="KW-1185">Reference proteome</keyword>
<proteinExistence type="predicted"/>
<comment type="caution">
    <text evidence="1">The sequence shown here is derived from an EMBL/GenBank/DDBJ whole genome shotgun (WGS) entry which is preliminary data.</text>
</comment>
<evidence type="ECO:0000313" key="2">
    <source>
        <dbReference type="Proteomes" id="UP000266723"/>
    </source>
</evidence>
<accession>A0ABQ7BLH1</accession>
<dbReference type="EMBL" id="QGKV02001507">
    <property type="protein sequence ID" value="KAF3533006.1"/>
    <property type="molecule type" value="Genomic_DNA"/>
</dbReference>
<protein>
    <recommendedName>
        <fullName evidence="3">Cullin N-terminal domain-containing protein</fullName>
    </recommendedName>
</protein>
<sequence>MAKWKKSAGVNSRDNISRLSNSLEAEIALLDPDANRMKQQIKNRVLMLLDEDGVEHYLEGAKGHIATEYFRDLFMSSYPHDLDSLFEGFHGRVSEEMNGSLVSTEGFLKR</sequence>
<name>A0ABQ7BLH1_BRACR</name>
<evidence type="ECO:0000313" key="1">
    <source>
        <dbReference type="EMBL" id="KAF3533006.1"/>
    </source>
</evidence>
<organism evidence="1 2">
    <name type="scientific">Brassica cretica</name>
    <name type="common">Mustard</name>
    <dbReference type="NCBI Taxonomy" id="69181"/>
    <lineage>
        <taxon>Eukaryota</taxon>
        <taxon>Viridiplantae</taxon>
        <taxon>Streptophyta</taxon>
        <taxon>Embryophyta</taxon>
        <taxon>Tracheophyta</taxon>
        <taxon>Spermatophyta</taxon>
        <taxon>Magnoliopsida</taxon>
        <taxon>eudicotyledons</taxon>
        <taxon>Gunneridae</taxon>
        <taxon>Pentapetalae</taxon>
        <taxon>rosids</taxon>
        <taxon>malvids</taxon>
        <taxon>Brassicales</taxon>
        <taxon>Brassicaceae</taxon>
        <taxon>Brassiceae</taxon>
        <taxon>Brassica</taxon>
    </lineage>
</organism>